<gene>
    <name evidence="4" type="ordered locus">Fbal_3316</name>
</gene>
<dbReference type="Gene3D" id="2.60.40.790">
    <property type="match status" value="1"/>
</dbReference>
<feature type="domain" description="SHSP" evidence="3">
    <location>
        <begin position="39"/>
        <end position="154"/>
    </location>
</feature>
<dbReference type="Proteomes" id="UP000006683">
    <property type="component" value="Chromosome"/>
</dbReference>
<comment type="similarity">
    <text evidence="1 2">Belongs to the small heat shock protein (HSP20) family.</text>
</comment>
<dbReference type="eggNOG" id="COG0071">
    <property type="taxonomic scope" value="Bacteria"/>
</dbReference>
<dbReference type="OrthoDB" id="9792695at2"/>
<accession>E1SWQ3</accession>
<dbReference type="HOGENOM" id="CLU_046737_8_2_6"/>
<keyword evidence="5" id="KW-1185">Reference proteome</keyword>
<proteinExistence type="inferred from homology"/>
<dbReference type="PANTHER" id="PTHR11527">
    <property type="entry name" value="HEAT-SHOCK PROTEIN 20 FAMILY MEMBER"/>
    <property type="match status" value="1"/>
</dbReference>
<evidence type="ECO:0000256" key="2">
    <source>
        <dbReference type="RuleBase" id="RU003616"/>
    </source>
</evidence>
<dbReference type="InterPro" id="IPR031107">
    <property type="entry name" value="Small_HSP"/>
</dbReference>
<dbReference type="InterPro" id="IPR008978">
    <property type="entry name" value="HSP20-like_chaperone"/>
</dbReference>
<dbReference type="Pfam" id="PF00011">
    <property type="entry name" value="HSP20"/>
    <property type="match status" value="1"/>
</dbReference>
<evidence type="ECO:0000313" key="4">
    <source>
        <dbReference type="EMBL" id="ADN77515.1"/>
    </source>
</evidence>
<dbReference type="RefSeq" id="WP_013346821.1">
    <property type="nucleotide sequence ID" value="NC_014541.1"/>
</dbReference>
<evidence type="ECO:0000259" key="3">
    <source>
        <dbReference type="PROSITE" id="PS01031"/>
    </source>
</evidence>
<name>E1SWQ3_FERBD</name>
<organism evidence="4 5">
    <name type="scientific">Ferrimonas balearica (strain DSM 9799 / CCM 4581 / KCTC 23876 / PAT)</name>
    <dbReference type="NCBI Taxonomy" id="550540"/>
    <lineage>
        <taxon>Bacteria</taxon>
        <taxon>Pseudomonadati</taxon>
        <taxon>Pseudomonadota</taxon>
        <taxon>Gammaproteobacteria</taxon>
        <taxon>Alteromonadales</taxon>
        <taxon>Ferrimonadaceae</taxon>
        <taxon>Ferrimonas</taxon>
    </lineage>
</organism>
<dbReference type="CDD" id="cd06464">
    <property type="entry name" value="ACD_sHsps-like"/>
    <property type="match status" value="1"/>
</dbReference>
<dbReference type="STRING" id="550540.Fbal_3316"/>
<reference evidence="4 5" key="1">
    <citation type="journal article" date="2010" name="Stand. Genomic Sci.">
        <title>Complete genome sequence of Ferrimonas balearica type strain (PAT).</title>
        <authorList>
            <person name="Nolan M."/>
            <person name="Sikorski J."/>
            <person name="Davenport K."/>
            <person name="Lucas S."/>
            <person name="Glavina Del Rio T."/>
            <person name="Tice H."/>
            <person name="Cheng J."/>
            <person name="Goodwin L."/>
            <person name="Pitluck S."/>
            <person name="Liolios K."/>
            <person name="Ivanova N."/>
            <person name="Mavromatis K."/>
            <person name="Ovchinnikova G."/>
            <person name="Pati A."/>
            <person name="Chen A."/>
            <person name="Palaniappan K."/>
            <person name="Land M."/>
            <person name="Hauser L."/>
            <person name="Chang Y."/>
            <person name="Jeffries C."/>
            <person name="Tapia R."/>
            <person name="Brettin T."/>
            <person name="Detter J."/>
            <person name="Han C."/>
            <person name="Yasawong M."/>
            <person name="Rohde M."/>
            <person name="Tindall B."/>
            <person name="Goker M."/>
            <person name="Woyke T."/>
            <person name="Bristow J."/>
            <person name="Eisen J."/>
            <person name="Markowitz V."/>
            <person name="Hugenholtz P."/>
            <person name="Kyrpides N."/>
            <person name="Klenk H."/>
            <person name="Lapidus A."/>
        </authorList>
    </citation>
    <scope>NUCLEOTIDE SEQUENCE [LARGE SCALE GENOMIC DNA]</scope>
    <source>
        <strain evidence="5">DSM 9799 / CCM 4581 / KCTC 23876 / PAT</strain>
    </source>
</reference>
<dbReference type="GeneID" id="67183532"/>
<dbReference type="KEGG" id="fbl:Fbal_3316"/>
<evidence type="ECO:0000313" key="5">
    <source>
        <dbReference type="Proteomes" id="UP000006683"/>
    </source>
</evidence>
<dbReference type="SUPFAM" id="SSF49764">
    <property type="entry name" value="HSP20-like chaperones"/>
    <property type="match status" value="1"/>
</dbReference>
<dbReference type="EMBL" id="CP002209">
    <property type="protein sequence ID" value="ADN77515.1"/>
    <property type="molecule type" value="Genomic_DNA"/>
</dbReference>
<dbReference type="AlphaFoldDB" id="E1SWQ3"/>
<sequence>MARRYPVGAASDHPFGRFAQRLPSLFERWDRDWLPMWGEGEEPLMPAVDLKEEEDKLVLKADLPGLSEKDIELVCLGDRLTLKAQRETEKADKKEDYHVTERQFGSYQRTLRLPFAVRDPEAIRAHYEKGVLTVEIPKSDAVKLQQRPIKIEFGS</sequence>
<protein>
    <submittedName>
        <fullName evidence="4">Heat shock protein Hsp20</fullName>
    </submittedName>
</protein>
<keyword evidence="4" id="KW-0346">Stress response</keyword>
<dbReference type="InterPro" id="IPR002068">
    <property type="entry name" value="A-crystallin/Hsp20_dom"/>
</dbReference>
<dbReference type="PROSITE" id="PS01031">
    <property type="entry name" value="SHSP"/>
    <property type="match status" value="1"/>
</dbReference>
<evidence type="ECO:0000256" key="1">
    <source>
        <dbReference type="PROSITE-ProRule" id="PRU00285"/>
    </source>
</evidence>